<dbReference type="GO" id="GO:0032259">
    <property type="term" value="P:methylation"/>
    <property type="evidence" value="ECO:0007669"/>
    <property type="project" value="UniProtKB-KW"/>
</dbReference>
<evidence type="ECO:0000313" key="8">
    <source>
        <dbReference type="Proteomes" id="UP000033774"/>
    </source>
</evidence>
<feature type="domain" description="Methyltransferase type 11" evidence="6">
    <location>
        <begin position="80"/>
        <end position="175"/>
    </location>
</feature>
<keyword evidence="8" id="KW-1185">Reference proteome</keyword>
<gene>
    <name evidence="5" type="primary">ubiG</name>
    <name evidence="7" type="ORF">VZ95_03365</name>
</gene>
<evidence type="ECO:0000313" key="7">
    <source>
        <dbReference type="EMBL" id="KJV10672.1"/>
    </source>
</evidence>
<comment type="pathway">
    <text evidence="5">Cofactor biosynthesis; ubiquinone biosynthesis.</text>
</comment>
<dbReference type="CDD" id="cd02440">
    <property type="entry name" value="AdoMet_MTases"/>
    <property type="match status" value="1"/>
</dbReference>
<dbReference type="InterPro" id="IPR029063">
    <property type="entry name" value="SAM-dependent_MTases_sf"/>
</dbReference>
<evidence type="ECO:0000256" key="1">
    <source>
        <dbReference type="ARBA" id="ARBA00022603"/>
    </source>
</evidence>
<feature type="binding site" evidence="5">
    <location>
        <position position="147"/>
    </location>
    <ligand>
        <name>S-adenosyl-L-methionine</name>
        <dbReference type="ChEBI" id="CHEBI:59789"/>
    </ligand>
</feature>
<dbReference type="HAMAP" id="MF_00472">
    <property type="entry name" value="UbiG"/>
    <property type="match status" value="1"/>
</dbReference>
<name>A0A0F3IVL2_9PROT</name>
<comment type="catalytic activity">
    <reaction evidence="5">
        <text>a 3-(all-trans-polyprenyl)benzene-1,2-diol + S-adenosyl-L-methionine = a 2-methoxy-6-(all-trans-polyprenyl)phenol + S-adenosyl-L-homocysteine + H(+)</text>
        <dbReference type="Rhea" id="RHEA:31411"/>
        <dbReference type="Rhea" id="RHEA-COMP:9550"/>
        <dbReference type="Rhea" id="RHEA-COMP:9551"/>
        <dbReference type="ChEBI" id="CHEBI:15378"/>
        <dbReference type="ChEBI" id="CHEBI:57856"/>
        <dbReference type="ChEBI" id="CHEBI:59789"/>
        <dbReference type="ChEBI" id="CHEBI:62729"/>
        <dbReference type="ChEBI" id="CHEBI:62731"/>
        <dbReference type="EC" id="2.1.1.222"/>
    </reaction>
</comment>
<comment type="similarity">
    <text evidence="5">Belongs to the methyltransferase superfamily. UbiG/COQ3 family.</text>
</comment>
<dbReference type="EMBL" id="LAJY01000062">
    <property type="protein sequence ID" value="KJV10672.1"/>
    <property type="molecule type" value="Genomic_DNA"/>
</dbReference>
<evidence type="ECO:0000259" key="6">
    <source>
        <dbReference type="Pfam" id="PF08241"/>
    </source>
</evidence>
<dbReference type="GO" id="GO:0010420">
    <property type="term" value="F:polyprenyldihydroxybenzoate methyltransferase activity"/>
    <property type="evidence" value="ECO:0007669"/>
    <property type="project" value="InterPro"/>
</dbReference>
<reference evidence="7 8" key="1">
    <citation type="submission" date="2015-03" db="EMBL/GenBank/DDBJ databases">
        <title>Draft genome sequence of Elstera litoralis.</title>
        <authorList>
            <person name="Rahalkar M.C."/>
            <person name="Dhakephalkar P.K."/>
            <person name="Pore S.D."/>
            <person name="Arora P."/>
            <person name="Kapse N.G."/>
            <person name="Pandit P.S."/>
        </authorList>
    </citation>
    <scope>NUCLEOTIDE SEQUENCE [LARGE SCALE GENOMIC DNA]</scope>
    <source>
        <strain evidence="7 8">Dia-1</strain>
    </source>
</reference>
<feature type="binding site" evidence="5">
    <location>
        <position position="52"/>
    </location>
    <ligand>
        <name>S-adenosyl-L-methionine</name>
        <dbReference type="ChEBI" id="CHEBI:59789"/>
    </ligand>
</feature>
<dbReference type="SUPFAM" id="SSF53335">
    <property type="entry name" value="S-adenosyl-L-methionine-dependent methyltransferases"/>
    <property type="match status" value="1"/>
</dbReference>
<dbReference type="Proteomes" id="UP000033774">
    <property type="component" value="Unassembled WGS sequence"/>
</dbReference>
<dbReference type="PANTHER" id="PTHR43464:SF19">
    <property type="entry name" value="UBIQUINONE BIOSYNTHESIS O-METHYLTRANSFERASE, MITOCHONDRIAL"/>
    <property type="match status" value="1"/>
</dbReference>
<feature type="binding site" evidence="5">
    <location>
        <position position="104"/>
    </location>
    <ligand>
        <name>S-adenosyl-L-methionine</name>
        <dbReference type="ChEBI" id="CHEBI:59789"/>
    </ligand>
</feature>
<dbReference type="UniPathway" id="UPA00232"/>
<dbReference type="PATRIC" id="fig|552518.3.peg.3817"/>
<dbReference type="InterPro" id="IPR013216">
    <property type="entry name" value="Methyltransf_11"/>
</dbReference>
<evidence type="ECO:0000256" key="5">
    <source>
        <dbReference type="HAMAP-Rule" id="MF_00472"/>
    </source>
</evidence>
<dbReference type="RefSeq" id="WP_045774624.1">
    <property type="nucleotide sequence ID" value="NZ_LAJY01000062.1"/>
</dbReference>
<dbReference type="Gene3D" id="3.40.50.150">
    <property type="entry name" value="Vaccinia Virus protein VP39"/>
    <property type="match status" value="1"/>
</dbReference>
<sequence>MAHPQTAPAPGPLSPPVSSIDAREVAQFAALAETWWDPEGPMRPLHALNPVRVGYIRDCALARFGGETNSLRPFLGKQVLDIGCGGGLVAEPLARLGGQVTAIDAAAESIAIARTHAEAAGLKIDYRTATAEALLAEGKHFDIVTALEIVEHVADPAAFLATCAALVAPGGLLILSTLNRTPQAFGLAIVGAEYLLRLLPRGTHSWRKFRKPSELAGPLRASGLAVTDVTGLAFSPLSGEWSRSPSLAVNYILCAARP</sequence>
<dbReference type="PANTHER" id="PTHR43464">
    <property type="entry name" value="METHYLTRANSFERASE"/>
    <property type="match status" value="1"/>
</dbReference>
<dbReference type="InterPro" id="IPR010233">
    <property type="entry name" value="UbiG_MeTrfase"/>
</dbReference>
<comment type="caution">
    <text evidence="7">The sequence shown here is derived from an EMBL/GenBank/DDBJ whole genome shotgun (WGS) entry which is preliminary data.</text>
</comment>
<comment type="catalytic activity">
    <reaction evidence="5">
        <text>a 3-demethylubiquinol + S-adenosyl-L-methionine = a ubiquinol + S-adenosyl-L-homocysteine + H(+)</text>
        <dbReference type="Rhea" id="RHEA:44380"/>
        <dbReference type="Rhea" id="RHEA-COMP:9566"/>
        <dbReference type="Rhea" id="RHEA-COMP:10914"/>
        <dbReference type="ChEBI" id="CHEBI:15378"/>
        <dbReference type="ChEBI" id="CHEBI:17976"/>
        <dbReference type="ChEBI" id="CHEBI:57856"/>
        <dbReference type="ChEBI" id="CHEBI:59789"/>
        <dbReference type="ChEBI" id="CHEBI:84422"/>
        <dbReference type="EC" id="2.1.1.64"/>
    </reaction>
</comment>
<comment type="function">
    <text evidence="5">O-methyltransferase that catalyzes the 2 O-methylation steps in the ubiquinone biosynthetic pathway.</text>
</comment>
<dbReference type="Pfam" id="PF08241">
    <property type="entry name" value="Methyltransf_11"/>
    <property type="match status" value="1"/>
</dbReference>
<keyword evidence="4 5" id="KW-0949">S-adenosyl-L-methionine</keyword>
<keyword evidence="3 5" id="KW-0831">Ubiquinone biosynthesis</keyword>
<dbReference type="EC" id="2.1.1.64" evidence="5"/>
<protein>
    <recommendedName>
        <fullName evidence="5">Ubiquinone biosynthesis O-methyltransferase</fullName>
    </recommendedName>
    <alternativeName>
        <fullName evidence="5">2-polyprenyl-6-hydroxyphenol methylase</fullName>
        <ecNumber evidence="5">2.1.1.222</ecNumber>
    </alternativeName>
    <alternativeName>
        <fullName evidence="5">3-demethylubiquinone 3-O-methyltransferase</fullName>
        <ecNumber evidence="5">2.1.1.64</ecNumber>
    </alternativeName>
</protein>
<evidence type="ECO:0000256" key="2">
    <source>
        <dbReference type="ARBA" id="ARBA00022679"/>
    </source>
</evidence>
<accession>A0A0F3IVL2</accession>
<dbReference type="AlphaFoldDB" id="A0A0F3IVL2"/>
<dbReference type="NCBIfam" id="TIGR01983">
    <property type="entry name" value="UbiG"/>
    <property type="match status" value="1"/>
</dbReference>
<keyword evidence="1 5" id="KW-0489">Methyltransferase</keyword>
<evidence type="ECO:0000256" key="3">
    <source>
        <dbReference type="ARBA" id="ARBA00022688"/>
    </source>
</evidence>
<dbReference type="OrthoDB" id="9801538at2"/>
<evidence type="ECO:0000256" key="4">
    <source>
        <dbReference type="ARBA" id="ARBA00022691"/>
    </source>
</evidence>
<dbReference type="EC" id="2.1.1.222" evidence="5"/>
<proteinExistence type="inferred from homology"/>
<organism evidence="7 8">
    <name type="scientific">Elstera litoralis</name>
    <dbReference type="NCBI Taxonomy" id="552518"/>
    <lineage>
        <taxon>Bacteria</taxon>
        <taxon>Pseudomonadati</taxon>
        <taxon>Pseudomonadota</taxon>
        <taxon>Alphaproteobacteria</taxon>
        <taxon>Rhodospirillales</taxon>
        <taxon>Rhodospirillaceae</taxon>
        <taxon>Elstera</taxon>
    </lineage>
</organism>
<keyword evidence="2 5" id="KW-0808">Transferase</keyword>
<dbReference type="GO" id="GO:0102208">
    <property type="term" value="F:2-polyprenyl-6-hydroxyphenol methylase activity"/>
    <property type="evidence" value="ECO:0007669"/>
    <property type="project" value="UniProtKB-EC"/>
</dbReference>
<dbReference type="GO" id="GO:0061542">
    <property type="term" value="F:3-demethylubiquinol 3-O-methyltransferase activity"/>
    <property type="evidence" value="ECO:0007669"/>
    <property type="project" value="UniProtKB-UniRule"/>
</dbReference>
<keyword evidence="7" id="KW-0830">Ubiquinone</keyword>
<feature type="binding site" evidence="5">
    <location>
        <position position="83"/>
    </location>
    <ligand>
        <name>S-adenosyl-L-methionine</name>
        <dbReference type="ChEBI" id="CHEBI:59789"/>
    </ligand>
</feature>